<dbReference type="Pfam" id="PF20975">
    <property type="entry name" value="DGCcoil"/>
    <property type="match status" value="1"/>
</dbReference>
<name>A0A177NE70_9GAMM</name>
<dbReference type="Gene3D" id="3.30.70.270">
    <property type="match status" value="1"/>
</dbReference>
<protein>
    <recommendedName>
        <fullName evidence="2">diguanylate cyclase</fullName>
        <ecNumber evidence="2">2.7.7.65</ecNumber>
    </recommendedName>
</protein>
<organism evidence="6 7">
    <name type="scientific">Methylomonas koyamae</name>
    <dbReference type="NCBI Taxonomy" id="702114"/>
    <lineage>
        <taxon>Bacteria</taxon>
        <taxon>Pseudomonadati</taxon>
        <taxon>Pseudomonadota</taxon>
        <taxon>Gammaproteobacteria</taxon>
        <taxon>Methylococcales</taxon>
        <taxon>Methylococcaceae</taxon>
        <taxon>Methylomonas</taxon>
    </lineage>
</organism>
<dbReference type="GO" id="GO:0052621">
    <property type="term" value="F:diguanylate cyclase activity"/>
    <property type="evidence" value="ECO:0007669"/>
    <property type="project" value="UniProtKB-EC"/>
</dbReference>
<reference evidence="6 7" key="1">
    <citation type="submission" date="2016-03" db="EMBL/GenBank/DDBJ databases">
        <authorList>
            <person name="Ploux O."/>
        </authorList>
    </citation>
    <scope>NUCLEOTIDE SEQUENCE [LARGE SCALE GENOMIC DNA]</scope>
    <source>
        <strain evidence="6 7">R-45378</strain>
    </source>
</reference>
<dbReference type="InterPro" id="IPR029787">
    <property type="entry name" value="Nucleotide_cyclase"/>
</dbReference>
<evidence type="ECO:0000313" key="6">
    <source>
        <dbReference type="EMBL" id="OAI15723.1"/>
    </source>
</evidence>
<dbReference type="InterPro" id="IPR048516">
    <property type="entry name" value="DGCcoil"/>
</dbReference>
<dbReference type="PANTHER" id="PTHR45138:SF9">
    <property type="entry name" value="DIGUANYLATE CYCLASE DGCM-RELATED"/>
    <property type="match status" value="1"/>
</dbReference>
<dbReference type="AlphaFoldDB" id="A0A177NE70"/>
<feature type="coiled-coil region" evidence="4">
    <location>
        <begin position="317"/>
        <end position="351"/>
    </location>
</feature>
<gene>
    <name evidence="6" type="ORF">A1507_12915</name>
</gene>
<sequence>MVFFKNKEEGPEKWKEKYLRLLDDQEQSEKQFKANEELLCKTIVRFALAVKGLNRQLDPHLNRIRSLLKGGLQSQQLQKELTAFSAALAKLEDSAETSLADAALLFEFLGKRYPLLQDQLDHIRDNYESRKFANNQGLFLALLELIEADSKPQSPLAAGVGLVPGDIDVNAIHIQLIRLLDNAEIPLFFAEDAEQLKQRIQSEQQPLSRVFDDTISLLLSIKKHLEAEQREMAMFLAALTEQLTELGIKATGVNTAAENSLKKRNLLDRSVSEQIQELKEKTENATQLEPLKQVVSSRLSAISEQIQEHNCREQKERDRVRQEMQALAAKLRDMESESGELRSRLDAAQQRATRDPLTGLPNRLALEDRLADEIARCKRYQSALTMIVWDVDLFKAINDNYGHKSGDKALVIIGKLLSEHCRQTDFVSRFGGEEFVMLLPDTDAVAGLQVAEKLRGTVQNCSFNANGNKVNITLSCGLSQYRNGDTTESLFERADAGLYKAKQSGRNCCIVV</sequence>
<evidence type="ECO:0000256" key="2">
    <source>
        <dbReference type="ARBA" id="ARBA00012528"/>
    </source>
</evidence>
<feature type="domain" description="GGDEF" evidence="5">
    <location>
        <begin position="382"/>
        <end position="512"/>
    </location>
</feature>
<comment type="caution">
    <text evidence="6">The sequence shown here is derived from an EMBL/GenBank/DDBJ whole genome shotgun (WGS) entry which is preliminary data.</text>
</comment>
<dbReference type="CDD" id="cd01949">
    <property type="entry name" value="GGDEF"/>
    <property type="match status" value="1"/>
</dbReference>
<evidence type="ECO:0000256" key="4">
    <source>
        <dbReference type="SAM" id="Coils"/>
    </source>
</evidence>
<dbReference type="Proteomes" id="UP000077857">
    <property type="component" value="Unassembled WGS sequence"/>
</dbReference>
<accession>A0A177NE70</accession>
<keyword evidence="4" id="KW-0175">Coiled coil</keyword>
<dbReference type="EC" id="2.7.7.65" evidence="2"/>
<dbReference type="InterPro" id="IPR050469">
    <property type="entry name" value="Diguanylate_Cyclase"/>
</dbReference>
<comment type="catalytic activity">
    <reaction evidence="3">
        <text>2 GTP = 3',3'-c-di-GMP + 2 diphosphate</text>
        <dbReference type="Rhea" id="RHEA:24898"/>
        <dbReference type="ChEBI" id="CHEBI:33019"/>
        <dbReference type="ChEBI" id="CHEBI:37565"/>
        <dbReference type="ChEBI" id="CHEBI:58805"/>
        <dbReference type="EC" id="2.7.7.65"/>
    </reaction>
</comment>
<dbReference type="PROSITE" id="PS50887">
    <property type="entry name" value="GGDEF"/>
    <property type="match status" value="1"/>
</dbReference>
<dbReference type="OrthoDB" id="9812260at2"/>
<dbReference type="InterPro" id="IPR043128">
    <property type="entry name" value="Rev_trsase/Diguanyl_cyclase"/>
</dbReference>
<comment type="cofactor">
    <cofactor evidence="1">
        <name>Mg(2+)</name>
        <dbReference type="ChEBI" id="CHEBI:18420"/>
    </cofactor>
</comment>
<proteinExistence type="predicted"/>
<evidence type="ECO:0000313" key="7">
    <source>
        <dbReference type="Proteomes" id="UP000077857"/>
    </source>
</evidence>
<dbReference type="PANTHER" id="PTHR45138">
    <property type="entry name" value="REGULATORY COMPONENTS OF SENSORY TRANSDUCTION SYSTEM"/>
    <property type="match status" value="1"/>
</dbReference>
<dbReference type="Pfam" id="PF00990">
    <property type="entry name" value="GGDEF"/>
    <property type="match status" value="1"/>
</dbReference>
<dbReference type="SMART" id="SM00267">
    <property type="entry name" value="GGDEF"/>
    <property type="match status" value="1"/>
</dbReference>
<dbReference type="RefSeq" id="WP_064040613.1">
    <property type="nucleotide sequence ID" value="NZ_LUUJ01000080.1"/>
</dbReference>
<dbReference type="FunFam" id="3.30.70.270:FF:000001">
    <property type="entry name" value="Diguanylate cyclase domain protein"/>
    <property type="match status" value="1"/>
</dbReference>
<dbReference type="InterPro" id="IPR000160">
    <property type="entry name" value="GGDEF_dom"/>
</dbReference>
<evidence type="ECO:0000256" key="3">
    <source>
        <dbReference type="ARBA" id="ARBA00034247"/>
    </source>
</evidence>
<dbReference type="NCBIfam" id="TIGR00254">
    <property type="entry name" value="GGDEF"/>
    <property type="match status" value="1"/>
</dbReference>
<dbReference type="EMBL" id="LUUJ01000080">
    <property type="protein sequence ID" value="OAI15723.1"/>
    <property type="molecule type" value="Genomic_DNA"/>
</dbReference>
<evidence type="ECO:0000256" key="1">
    <source>
        <dbReference type="ARBA" id="ARBA00001946"/>
    </source>
</evidence>
<dbReference type="SUPFAM" id="SSF55073">
    <property type="entry name" value="Nucleotide cyclase"/>
    <property type="match status" value="1"/>
</dbReference>
<evidence type="ECO:0000259" key="5">
    <source>
        <dbReference type="PROSITE" id="PS50887"/>
    </source>
</evidence>